<dbReference type="Proteomes" id="UP000296049">
    <property type="component" value="Unassembled WGS sequence"/>
</dbReference>
<keyword evidence="3" id="KW-1185">Reference proteome</keyword>
<dbReference type="AlphaFoldDB" id="R0L2A0"/>
<sequence length="155" mass="16544">MLQRRHRGIAGGCPTGQRLRSKGSRGAGSSARALGSLPERQRVGDIGAGVVSPLEAAFPAVALVRGRDEVFSTWLKYRVSKCKCVVSAWRIPAKGGQRKPSRNGLPKAEEAAAAGRNERIPLLKPRDCAGGGFWGSAKPACDENKENSRQLNNPN</sequence>
<evidence type="ECO:0000313" key="3">
    <source>
        <dbReference type="Proteomes" id="UP000296049"/>
    </source>
</evidence>
<feature type="region of interest" description="Disordered" evidence="1">
    <location>
        <begin position="136"/>
        <end position="155"/>
    </location>
</feature>
<proteinExistence type="predicted"/>
<dbReference type="EMBL" id="KB744256">
    <property type="protein sequence ID" value="EOA95539.1"/>
    <property type="molecule type" value="Genomic_DNA"/>
</dbReference>
<feature type="region of interest" description="Disordered" evidence="1">
    <location>
        <begin position="1"/>
        <end position="38"/>
    </location>
</feature>
<accession>R0L2A0</accession>
<evidence type="ECO:0000313" key="2">
    <source>
        <dbReference type="EMBL" id="EOA95539.1"/>
    </source>
</evidence>
<feature type="region of interest" description="Disordered" evidence="1">
    <location>
        <begin position="94"/>
        <end position="118"/>
    </location>
</feature>
<feature type="compositionally biased region" description="Low complexity" evidence="1">
    <location>
        <begin position="27"/>
        <end position="37"/>
    </location>
</feature>
<gene>
    <name evidence="2" type="ORF">Anapl_15162</name>
</gene>
<protein>
    <submittedName>
        <fullName evidence="2">Uncharacterized protein</fullName>
    </submittedName>
</protein>
<organism evidence="2 3">
    <name type="scientific">Anas platyrhynchos</name>
    <name type="common">Mallard</name>
    <name type="synonym">Anas boschas</name>
    <dbReference type="NCBI Taxonomy" id="8839"/>
    <lineage>
        <taxon>Eukaryota</taxon>
        <taxon>Metazoa</taxon>
        <taxon>Chordata</taxon>
        <taxon>Craniata</taxon>
        <taxon>Vertebrata</taxon>
        <taxon>Euteleostomi</taxon>
        <taxon>Archelosauria</taxon>
        <taxon>Archosauria</taxon>
        <taxon>Dinosauria</taxon>
        <taxon>Saurischia</taxon>
        <taxon>Theropoda</taxon>
        <taxon>Coelurosauria</taxon>
        <taxon>Aves</taxon>
        <taxon>Neognathae</taxon>
        <taxon>Galloanserae</taxon>
        <taxon>Anseriformes</taxon>
        <taxon>Anatidae</taxon>
        <taxon>Anatinae</taxon>
        <taxon>Anas</taxon>
    </lineage>
</organism>
<name>R0L2A0_ANAPL</name>
<reference evidence="3" key="1">
    <citation type="journal article" date="2013" name="Nat. Genet.">
        <title>The duck genome and transcriptome provide insight into an avian influenza virus reservoir species.</title>
        <authorList>
            <person name="Huang Y."/>
            <person name="Li Y."/>
            <person name="Burt D.W."/>
            <person name="Chen H."/>
            <person name="Zhang Y."/>
            <person name="Qian W."/>
            <person name="Kim H."/>
            <person name="Gan S."/>
            <person name="Zhao Y."/>
            <person name="Li J."/>
            <person name="Yi K."/>
            <person name="Feng H."/>
            <person name="Zhu P."/>
            <person name="Li B."/>
            <person name="Liu Q."/>
            <person name="Fairley S."/>
            <person name="Magor K.E."/>
            <person name="Du Z."/>
            <person name="Hu X."/>
            <person name="Goodman L."/>
            <person name="Tafer H."/>
            <person name="Vignal A."/>
            <person name="Lee T."/>
            <person name="Kim K.W."/>
            <person name="Sheng Z."/>
            <person name="An Y."/>
            <person name="Searle S."/>
            <person name="Herrero J."/>
            <person name="Groenen M.A."/>
            <person name="Crooijmans R.P."/>
            <person name="Faraut T."/>
            <person name="Cai Q."/>
            <person name="Webster R.G."/>
            <person name="Aldridge J.R."/>
            <person name="Warren W.C."/>
            <person name="Bartschat S."/>
            <person name="Kehr S."/>
            <person name="Marz M."/>
            <person name="Stadler P.F."/>
            <person name="Smith J."/>
            <person name="Kraus R.H."/>
            <person name="Zhao Y."/>
            <person name="Ren L."/>
            <person name="Fei J."/>
            <person name="Morisson M."/>
            <person name="Kaiser P."/>
            <person name="Griffin D.K."/>
            <person name="Rao M."/>
            <person name="Pitel F."/>
            <person name="Wang J."/>
            <person name="Li N."/>
        </authorList>
    </citation>
    <scope>NUCLEOTIDE SEQUENCE [LARGE SCALE GENOMIC DNA]</scope>
</reference>
<evidence type="ECO:0000256" key="1">
    <source>
        <dbReference type="SAM" id="MobiDB-lite"/>
    </source>
</evidence>